<reference evidence="3" key="2">
    <citation type="submission" date="2021-04" db="EMBL/GenBank/DDBJ databases">
        <authorList>
            <person name="Podell S."/>
        </authorList>
    </citation>
    <scope>NUCLEOTIDE SEQUENCE</scope>
    <source>
        <strain evidence="3">Hildebrandi</strain>
    </source>
</reference>
<feature type="transmembrane region" description="Helical" evidence="1">
    <location>
        <begin position="133"/>
        <end position="153"/>
    </location>
</feature>
<sequence>MRLLIYNHGSTLNIVPLSFSMLNLSLLYLCGGAKCVPRHDVIVSCLGLAMLLVWRPSRGPLLALTSDHFHLLFAMLSSLEVLFTLVLPWCLILWSHTSNDIAAWNYLLAPHLFVFQSQIALEGLVMSSENARFMFWYTVIANTYRATALATWVQRTIMALDKDEIDSAISVLTFLPGTAVLLWLCSNIFIVCVWYPVLPREQSTCSKNIDRKVT</sequence>
<accession>A0A9K3PAC6</accession>
<protein>
    <recommendedName>
        <fullName evidence="2">DUF7733 domain-containing protein</fullName>
    </recommendedName>
</protein>
<dbReference type="EMBL" id="JAGRRH010000027">
    <property type="protein sequence ID" value="KAG7340363.1"/>
    <property type="molecule type" value="Genomic_DNA"/>
</dbReference>
<name>A0A9K3PAC6_9STRA</name>
<dbReference type="AlphaFoldDB" id="A0A9K3PAC6"/>
<keyword evidence="4" id="KW-1185">Reference proteome</keyword>
<keyword evidence="1" id="KW-0812">Transmembrane</keyword>
<evidence type="ECO:0000313" key="4">
    <source>
        <dbReference type="Proteomes" id="UP000693970"/>
    </source>
</evidence>
<keyword evidence="1" id="KW-1133">Transmembrane helix</keyword>
<feature type="transmembrane region" description="Helical" evidence="1">
    <location>
        <begin position="69"/>
        <end position="94"/>
    </location>
</feature>
<evidence type="ECO:0000256" key="1">
    <source>
        <dbReference type="SAM" id="Phobius"/>
    </source>
</evidence>
<proteinExistence type="predicted"/>
<organism evidence="3 4">
    <name type="scientific">Nitzschia inconspicua</name>
    <dbReference type="NCBI Taxonomy" id="303405"/>
    <lineage>
        <taxon>Eukaryota</taxon>
        <taxon>Sar</taxon>
        <taxon>Stramenopiles</taxon>
        <taxon>Ochrophyta</taxon>
        <taxon>Bacillariophyta</taxon>
        <taxon>Bacillariophyceae</taxon>
        <taxon>Bacillariophycidae</taxon>
        <taxon>Bacillariales</taxon>
        <taxon>Bacillariaceae</taxon>
        <taxon>Nitzschia</taxon>
    </lineage>
</organism>
<dbReference type="Proteomes" id="UP000693970">
    <property type="component" value="Unassembled WGS sequence"/>
</dbReference>
<keyword evidence="1" id="KW-0472">Membrane</keyword>
<feature type="transmembrane region" description="Helical" evidence="1">
    <location>
        <begin position="174"/>
        <end position="197"/>
    </location>
</feature>
<dbReference type="InterPro" id="IPR056635">
    <property type="entry name" value="DUF7733"/>
</dbReference>
<feature type="domain" description="DUF7733" evidence="2">
    <location>
        <begin position="72"/>
        <end position="191"/>
    </location>
</feature>
<evidence type="ECO:0000313" key="3">
    <source>
        <dbReference type="EMBL" id="KAG7340363.1"/>
    </source>
</evidence>
<reference evidence="3" key="1">
    <citation type="journal article" date="2021" name="Sci. Rep.">
        <title>Diploid genomic architecture of Nitzschia inconspicua, an elite biomass production diatom.</title>
        <authorList>
            <person name="Oliver A."/>
            <person name="Podell S."/>
            <person name="Pinowska A."/>
            <person name="Traller J.C."/>
            <person name="Smith S.R."/>
            <person name="McClure R."/>
            <person name="Beliaev A."/>
            <person name="Bohutskyi P."/>
            <person name="Hill E.A."/>
            <person name="Rabines A."/>
            <person name="Zheng H."/>
            <person name="Allen L.Z."/>
            <person name="Kuo A."/>
            <person name="Grigoriev I.V."/>
            <person name="Allen A.E."/>
            <person name="Hazlebeck D."/>
            <person name="Allen E.E."/>
        </authorList>
    </citation>
    <scope>NUCLEOTIDE SEQUENCE</scope>
    <source>
        <strain evidence="3">Hildebrandi</strain>
    </source>
</reference>
<dbReference type="OrthoDB" id="10618527at2759"/>
<evidence type="ECO:0000259" key="2">
    <source>
        <dbReference type="Pfam" id="PF24867"/>
    </source>
</evidence>
<feature type="transmembrane region" description="Helical" evidence="1">
    <location>
        <begin position="41"/>
        <end position="57"/>
    </location>
</feature>
<gene>
    <name evidence="3" type="ORF">IV203_023906</name>
</gene>
<dbReference type="Pfam" id="PF24867">
    <property type="entry name" value="DUF7733"/>
    <property type="match status" value="1"/>
</dbReference>
<comment type="caution">
    <text evidence="3">The sequence shown here is derived from an EMBL/GenBank/DDBJ whole genome shotgun (WGS) entry which is preliminary data.</text>
</comment>
<feature type="transmembrane region" description="Helical" evidence="1">
    <location>
        <begin position="12"/>
        <end position="29"/>
    </location>
</feature>